<dbReference type="SUPFAM" id="SSF54106">
    <property type="entry name" value="LysM domain"/>
    <property type="match status" value="1"/>
</dbReference>
<feature type="coiled-coil region" evidence="1">
    <location>
        <begin position="71"/>
        <end position="125"/>
    </location>
</feature>
<gene>
    <name evidence="3" type="ORF">GURASL_20260</name>
</gene>
<accession>A0ABN6VRV0</accession>
<dbReference type="InterPro" id="IPR052196">
    <property type="entry name" value="Bact_Kbp"/>
</dbReference>
<dbReference type="InterPro" id="IPR036779">
    <property type="entry name" value="LysM_dom_sf"/>
</dbReference>
<feature type="domain" description="LysM" evidence="2">
    <location>
        <begin position="145"/>
        <end position="196"/>
    </location>
</feature>
<dbReference type="EMBL" id="AP027151">
    <property type="protein sequence ID" value="BDV43103.1"/>
    <property type="molecule type" value="Genomic_DNA"/>
</dbReference>
<keyword evidence="1" id="KW-0175">Coiled coil</keyword>
<sequence>MAVLAACSKNLPVYRIDALTRLYAVRSLGGEQRLPDEFASIENALTDGDRYLQLEDVEMADRYYLLALRKATLLEQTIRDEQRREQQAKQLQEARQHELERQQAIEALQRKLDEERIKAEREERKRQERIAATRDREREERPLALYHTVKRGETLPQIAAQADVYNDASLWPILYRANRDQIRDPRRIWPGQVLRIPRNLSREDIVEAHRYAQDRQIP</sequence>
<dbReference type="PANTHER" id="PTHR34700">
    <property type="entry name" value="POTASSIUM BINDING PROTEIN KBP"/>
    <property type="match status" value="1"/>
</dbReference>
<evidence type="ECO:0000259" key="2">
    <source>
        <dbReference type="PROSITE" id="PS51782"/>
    </source>
</evidence>
<protein>
    <submittedName>
        <fullName evidence="3">Peptidoglycan-binding protein LysM</fullName>
    </submittedName>
</protein>
<dbReference type="PANTHER" id="PTHR34700:SF4">
    <property type="entry name" value="PHAGE-LIKE ELEMENT PBSX PROTEIN XKDP"/>
    <property type="match status" value="1"/>
</dbReference>
<reference evidence="3 4" key="1">
    <citation type="submission" date="2022-12" db="EMBL/GenBank/DDBJ databases">
        <title>Polyphasic characterization of Geotalea uranireducens NIT-SL11 newly isolated from a complex of sewage sludge and microbially reduced graphene oxide.</title>
        <authorList>
            <person name="Xie L."/>
            <person name="Yoshida N."/>
            <person name="Meng L."/>
        </authorList>
    </citation>
    <scope>NUCLEOTIDE SEQUENCE [LARGE SCALE GENOMIC DNA]</scope>
    <source>
        <strain evidence="3 4">NIT-SL11</strain>
    </source>
</reference>
<organism evidence="3 4">
    <name type="scientific">Geotalea uraniireducens</name>
    <dbReference type="NCBI Taxonomy" id="351604"/>
    <lineage>
        <taxon>Bacteria</taxon>
        <taxon>Pseudomonadati</taxon>
        <taxon>Thermodesulfobacteriota</taxon>
        <taxon>Desulfuromonadia</taxon>
        <taxon>Geobacterales</taxon>
        <taxon>Geobacteraceae</taxon>
        <taxon>Geotalea</taxon>
    </lineage>
</organism>
<dbReference type="Gene3D" id="3.10.350.10">
    <property type="entry name" value="LysM domain"/>
    <property type="match status" value="1"/>
</dbReference>
<proteinExistence type="predicted"/>
<dbReference type="Proteomes" id="UP001317705">
    <property type="component" value="Chromosome"/>
</dbReference>
<keyword evidence="4" id="KW-1185">Reference proteome</keyword>
<evidence type="ECO:0000256" key="1">
    <source>
        <dbReference type="SAM" id="Coils"/>
    </source>
</evidence>
<dbReference type="SMART" id="SM00257">
    <property type="entry name" value="LysM"/>
    <property type="match status" value="1"/>
</dbReference>
<evidence type="ECO:0000313" key="4">
    <source>
        <dbReference type="Proteomes" id="UP001317705"/>
    </source>
</evidence>
<dbReference type="PROSITE" id="PS51782">
    <property type="entry name" value="LYSM"/>
    <property type="match status" value="1"/>
</dbReference>
<evidence type="ECO:0000313" key="3">
    <source>
        <dbReference type="EMBL" id="BDV43103.1"/>
    </source>
</evidence>
<dbReference type="CDD" id="cd00118">
    <property type="entry name" value="LysM"/>
    <property type="match status" value="1"/>
</dbReference>
<dbReference type="Pfam" id="PF01476">
    <property type="entry name" value="LysM"/>
    <property type="match status" value="1"/>
</dbReference>
<dbReference type="InterPro" id="IPR018392">
    <property type="entry name" value="LysM"/>
</dbReference>
<dbReference type="RefSeq" id="WP_281999219.1">
    <property type="nucleotide sequence ID" value="NZ_AP027151.1"/>
</dbReference>
<name>A0ABN6VRV0_9BACT</name>